<evidence type="ECO:0000256" key="1">
    <source>
        <dbReference type="PROSITE-ProRule" id="PRU01313"/>
    </source>
</evidence>
<evidence type="ECO:0000259" key="3">
    <source>
        <dbReference type="PROSITE" id="PS51968"/>
    </source>
</evidence>
<proteinExistence type="predicted"/>
<organism evidence="4 5">
    <name type="scientific">Priapulus caudatus</name>
    <name type="common">Priapulid worm</name>
    <dbReference type="NCBI Taxonomy" id="37621"/>
    <lineage>
        <taxon>Eukaryota</taxon>
        <taxon>Metazoa</taxon>
        <taxon>Ecdysozoa</taxon>
        <taxon>Scalidophora</taxon>
        <taxon>Priapulida</taxon>
        <taxon>Priapulimorpha</taxon>
        <taxon>Priapulimorphida</taxon>
        <taxon>Priapulidae</taxon>
        <taxon>Priapulus</taxon>
    </lineage>
</organism>
<reference evidence="5" key="1">
    <citation type="submission" date="2025-08" db="UniProtKB">
        <authorList>
            <consortium name="RefSeq"/>
        </authorList>
    </citation>
    <scope>IDENTIFICATION</scope>
</reference>
<evidence type="ECO:0000313" key="4">
    <source>
        <dbReference type="Proteomes" id="UP000695022"/>
    </source>
</evidence>
<accession>A0ABM1F2D8</accession>
<keyword evidence="1" id="KW-0238">DNA-binding</keyword>
<dbReference type="PROSITE" id="PS51968">
    <property type="entry name" value="GRH_CP2_DB"/>
    <property type="match status" value="1"/>
</dbReference>
<keyword evidence="4" id="KW-1185">Reference proteome</keyword>
<dbReference type="PANTHER" id="PTHR11037">
    <property type="entry name" value="TRANSCRIPTION FACTOR CP2"/>
    <property type="match status" value="1"/>
</dbReference>
<feature type="compositionally biased region" description="Basic and acidic residues" evidence="2">
    <location>
        <begin position="245"/>
        <end position="267"/>
    </location>
</feature>
<dbReference type="PANTHER" id="PTHR11037:SF21">
    <property type="entry name" value="GEMINI, ISOFORM C"/>
    <property type="match status" value="1"/>
</dbReference>
<dbReference type="Pfam" id="PF04516">
    <property type="entry name" value="CP2"/>
    <property type="match status" value="1"/>
</dbReference>
<feature type="domain" description="Grh/CP2 DB" evidence="3">
    <location>
        <begin position="61"/>
        <end position="304"/>
    </location>
</feature>
<gene>
    <name evidence="5" type="primary">LOC106818409</name>
</gene>
<evidence type="ECO:0000256" key="2">
    <source>
        <dbReference type="SAM" id="MobiDB-lite"/>
    </source>
</evidence>
<name>A0ABM1F2D8_PRICU</name>
<keyword evidence="1" id="KW-0539">Nucleus</keyword>
<dbReference type="RefSeq" id="XP_014678609.1">
    <property type="nucleotide sequence ID" value="XM_014823123.1"/>
</dbReference>
<protein>
    <submittedName>
        <fullName evidence="5">Alpha-globin transcription factor CP2-like</fullName>
    </submittedName>
</protein>
<dbReference type="InterPro" id="IPR007604">
    <property type="entry name" value="CP2"/>
</dbReference>
<comment type="subcellular location">
    <subcellularLocation>
        <location evidence="1">Nucleus</location>
    </subcellularLocation>
</comment>
<feature type="region of interest" description="Disordered" evidence="2">
    <location>
        <begin position="245"/>
        <end position="268"/>
    </location>
</feature>
<dbReference type="Proteomes" id="UP000695022">
    <property type="component" value="Unplaced"/>
</dbReference>
<evidence type="ECO:0000313" key="5">
    <source>
        <dbReference type="RefSeq" id="XP_014678609.1"/>
    </source>
</evidence>
<sequence length="313" mass="35080">MEKMMSALHPEMARLEGDSVDGPGGLAADFDGSFSGLGVELGSSTYNMSEALLALPVFKYEKLEHGFQYVLGAATSPATRMNEETLTYLNQGQSYEIKLKKLSDLGSMKGKQLKSIVRVCFHERRLQYMEVEQMEQWTQTHRGQRILNIDVPLSYGISSVKNLNINQIELVWDPMKDAGIFIQVNCISTEFTARKHGGEKGVPFRIQVDTFTYPAGSGGGGDGREDEPRHLHSASCQVKVFKPKGADRKHKTDKDKMVKRSPSEQEKYQPPYDCTVLTEACHECRAGDVTIGPWRMRFTIKCLAVRAWVTDSM</sequence>
<dbReference type="InterPro" id="IPR040167">
    <property type="entry name" value="TF_CP2-like"/>
</dbReference>
<dbReference type="GeneID" id="106818409"/>